<feature type="region of interest" description="Disordered" evidence="1">
    <location>
        <begin position="75"/>
        <end position="351"/>
    </location>
</feature>
<feature type="compositionally biased region" description="Polar residues" evidence="1">
    <location>
        <begin position="621"/>
        <end position="651"/>
    </location>
</feature>
<feature type="compositionally biased region" description="Basic residues" evidence="1">
    <location>
        <begin position="266"/>
        <end position="280"/>
    </location>
</feature>
<dbReference type="EMBL" id="HE796885">
    <property type="protein sequence ID" value="CCL98480.1"/>
    <property type="molecule type" value="Genomic_DNA"/>
</dbReference>
<dbReference type="STRING" id="599839.J4GHV2"/>
<proteinExistence type="predicted"/>
<dbReference type="RefSeq" id="XP_012177763.1">
    <property type="nucleotide sequence ID" value="XM_012322373.1"/>
</dbReference>
<gene>
    <name evidence="2" type="ORF">FIBRA_00478</name>
</gene>
<feature type="compositionally biased region" description="Low complexity" evidence="1">
    <location>
        <begin position="309"/>
        <end position="325"/>
    </location>
</feature>
<feature type="compositionally biased region" description="Polar residues" evidence="1">
    <location>
        <begin position="484"/>
        <end position="496"/>
    </location>
</feature>
<feature type="compositionally biased region" description="Polar residues" evidence="1">
    <location>
        <begin position="404"/>
        <end position="420"/>
    </location>
</feature>
<feature type="region of interest" description="Disordered" evidence="1">
    <location>
        <begin position="476"/>
        <end position="581"/>
    </location>
</feature>
<feature type="compositionally biased region" description="Pro residues" evidence="1">
    <location>
        <begin position="598"/>
        <end position="613"/>
    </location>
</feature>
<feature type="compositionally biased region" description="Acidic residues" evidence="1">
    <location>
        <begin position="768"/>
        <end position="777"/>
    </location>
</feature>
<organism evidence="2 3">
    <name type="scientific">Fibroporia radiculosa</name>
    <dbReference type="NCBI Taxonomy" id="599839"/>
    <lineage>
        <taxon>Eukaryota</taxon>
        <taxon>Fungi</taxon>
        <taxon>Dikarya</taxon>
        <taxon>Basidiomycota</taxon>
        <taxon>Agaricomycotina</taxon>
        <taxon>Agaricomycetes</taxon>
        <taxon>Polyporales</taxon>
        <taxon>Fibroporiaceae</taxon>
        <taxon>Fibroporia</taxon>
    </lineage>
</organism>
<feature type="compositionally biased region" description="Low complexity" evidence="1">
    <location>
        <begin position="555"/>
        <end position="568"/>
    </location>
</feature>
<feature type="compositionally biased region" description="Polar residues" evidence="1">
    <location>
        <begin position="98"/>
        <end position="117"/>
    </location>
</feature>
<protein>
    <submittedName>
        <fullName evidence="2">Uncharacterized protein</fullName>
    </submittedName>
</protein>
<evidence type="ECO:0000313" key="3">
    <source>
        <dbReference type="Proteomes" id="UP000006352"/>
    </source>
</evidence>
<dbReference type="AlphaFoldDB" id="J4GHV2"/>
<dbReference type="InParanoid" id="J4GHV2"/>
<feature type="compositionally biased region" description="Pro residues" evidence="1">
    <location>
        <begin position="541"/>
        <end position="554"/>
    </location>
</feature>
<sequence length="889" mass="95616">MSFTGPIPRPARERPAESRDSLLRASILESALQLGVGSNCTVTKWMFSPVEEADEEGESAVSPSLTYASTATSDDSFQFSAPAGRPSPGAGILIVPGSSAQHVNTTGPFPTTSTEVQQRIMFDLSRSPEPRTVTPIPPSPPKANKLRKLRLPGNGNESDGGYLSDGGRAKGEKEKEKKKRAKKEKGDGNMTEYESDGGYFSESARKARKKSRQEKKARDKDAESPTTDYETDGGGRSKQQRSRKGSVMSSMADDSDGGYLSESSTKKKGFFRLNARGRKKRDGEDSQGSPIPPMPALPLTLPIAEKFLRSSTPTTISSSIRSETPLSIHPSNIERESMISMTSTERDERAGSIVSREGLTKAFRDVHSVHRPSIDALATFRNLAPAPNSPSPLKESSTNTAIHPYAQSSNDVPSSSTQASEAPKRSLTKSRDARPNISSPNTTMLAPKHVPAPLVLNSSSSIRSYVAQQYPHTPDSGYVLVTPQPGSEQGFGSATLSVPPRSPARPESDLLGLPQGISRPSSSAPPSPTTLRPHVLAYYSIPPPTPPPQGPLPEVPVSASSSRPSLSVNISPRSLRPDSADGVNIRPVPFISRIPASPAGPPPTRGLPPPPPILAATRPARSSSESDLTANAPTVSASESTMPTAAESTAKLQRDRVSPFPISPVVPKEQSPGLIRKLSNLVISSPNTTTSPKLNRTGNYPASKPSSSDGYGSRSGWYDPDRLDSQWQPRSASALDRPHYDMVSSLSVRRKVSFEDELPGEERSVLDMGDDDDDDVDQSTQPSLEDASFQYGEGADCSRMEYQSADADLEDDDRSHYEDSRPPTMYSCDGGDASSVWSHPDSRRSFFDEDKSANARARFVRQVEAVYGEYKIPPVPPLQVAKSPKNLSG</sequence>
<feature type="region of interest" description="Disordered" evidence="1">
    <location>
        <begin position="404"/>
        <end position="449"/>
    </location>
</feature>
<keyword evidence="3" id="KW-1185">Reference proteome</keyword>
<dbReference type="GeneID" id="24093391"/>
<dbReference type="Proteomes" id="UP000006352">
    <property type="component" value="Unassembled WGS sequence"/>
</dbReference>
<dbReference type="OrthoDB" id="2690066at2759"/>
<accession>J4GHV2</accession>
<name>J4GHV2_9APHY</name>
<evidence type="ECO:0000313" key="2">
    <source>
        <dbReference type="EMBL" id="CCL98480.1"/>
    </source>
</evidence>
<reference evidence="2 3" key="1">
    <citation type="journal article" date="2012" name="Appl. Environ. Microbiol.">
        <title>Short-read sequencing for genomic analysis of the brown rot fungus Fibroporia radiculosa.</title>
        <authorList>
            <person name="Tang J.D."/>
            <person name="Perkins A.D."/>
            <person name="Sonstegard T.S."/>
            <person name="Schroeder S.G."/>
            <person name="Burgess S.C."/>
            <person name="Diehl S.V."/>
        </authorList>
    </citation>
    <scope>NUCLEOTIDE SEQUENCE [LARGE SCALE GENOMIC DNA]</scope>
    <source>
        <strain evidence="2 3">TFFH 294</strain>
    </source>
</reference>
<evidence type="ECO:0000256" key="1">
    <source>
        <dbReference type="SAM" id="MobiDB-lite"/>
    </source>
</evidence>
<feature type="compositionally biased region" description="Polar residues" evidence="1">
    <location>
        <begin position="681"/>
        <end position="710"/>
    </location>
</feature>
<dbReference type="HOGENOM" id="CLU_311014_0_0_1"/>
<feature type="compositionally biased region" description="Basic and acidic residues" evidence="1">
    <location>
        <begin position="214"/>
        <end position="223"/>
    </location>
</feature>
<feature type="region of interest" description="Disordered" evidence="1">
    <location>
        <begin position="594"/>
        <end position="833"/>
    </location>
</feature>